<sequence length="59" mass="6707">MTASAFHWFFCHARFSLGLGKIIQLCAYYVLVFDRCQGVVKGESKLYREMGGELNGTKQ</sequence>
<reference evidence="1 2" key="1">
    <citation type="journal article" date="2016" name="Nat. Commun.">
        <title>Thousands of microbial genomes shed light on interconnected biogeochemical processes in an aquifer system.</title>
        <authorList>
            <person name="Anantharaman K."/>
            <person name="Brown C.T."/>
            <person name="Hug L.A."/>
            <person name="Sharon I."/>
            <person name="Castelle C.J."/>
            <person name="Probst A.J."/>
            <person name="Thomas B.C."/>
            <person name="Singh A."/>
            <person name="Wilkins M.J."/>
            <person name="Karaoz U."/>
            <person name="Brodie E.L."/>
            <person name="Williams K.H."/>
            <person name="Hubbard S.S."/>
            <person name="Banfield J.F."/>
        </authorList>
    </citation>
    <scope>NUCLEOTIDE SEQUENCE [LARGE SCALE GENOMIC DNA]</scope>
</reference>
<accession>A0A1F5Q885</accession>
<name>A0A1F5Q885_9BACT</name>
<dbReference type="Proteomes" id="UP000177235">
    <property type="component" value="Unassembled WGS sequence"/>
</dbReference>
<comment type="caution">
    <text evidence="1">The sequence shown here is derived from an EMBL/GenBank/DDBJ whole genome shotgun (WGS) entry which is preliminary data.</text>
</comment>
<organism evidence="1 2">
    <name type="scientific">Candidatus Doudnabacteria bacterium RIFCSPLOWO2_02_FULL_48_13</name>
    <dbReference type="NCBI Taxonomy" id="1817845"/>
    <lineage>
        <taxon>Bacteria</taxon>
        <taxon>Candidatus Doudnaibacteriota</taxon>
    </lineage>
</organism>
<evidence type="ECO:0000313" key="1">
    <source>
        <dbReference type="EMBL" id="OGE98411.1"/>
    </source>
</evidence>
<dbReference type="EMBL" id="MFFF01000033">
    <property type="protein sequence ID" value="OGE98411.1"/>
    <property type="molecule type" value="Genomic_DNA"/>
</dbReference>
<protein>
    <submittedName>
        <fullName evidence="1">Uncharacterized protein</fullName>
    </submittedName>
</protein>
<evidence type="ECO:0000313" key="2">
    <source>
        <dbReference type="Proteomes" id="UP000177235"/>
    </source>
</evidence>
<dbReference type="AlphaFoldDB" id="A0A1F5Q885"/>
<proteinExistence type="predicted"/>
<gene>
    <name evidence="1" type="ORF">A3J05_01030</name>
</gene>